<evidence type="ECO:0000313" key="1">
    <source>
        <dbReference type="EMBL" id="KAF2258884.1"/>
    </source>
</evidence>
<dbReference type="EMBL" id="ML986732">
    <property type="protein sequence ID" value="KAF2258884.1"/>
    <property type="molecule type" value="Genomic_DNA"/>
</dbReference>
<proteinExistence type="predicted"/>
<dbReference type="AlphaFoldDB" id="A0A9P4N1M7"/>
<dbReference type="Proteomes" id="UP000800093">
    <property type="component" value="Unassembled WGS sequence"/>
</dbReference>
<keyword evidence="2" id="KW-1185">Reference proteome</keyword>
<reference evidence="2" key="1">
    <citation type="journal article" date="2020" name="Stud. Mycol.">
        <title>101 Dothideomycetes genomes: A test case for predicting lifestyles and emergence of pathogens.</title>
        <authorList>
            <person name="Haridas S."/>
            <person name="Albert R."/>
            <person name="Binder M."/>
            <person name="Bloem J."/>
            <person name="LaButti K."/>
            <person name="Salamov A."/>
            <person name="Andreopoulos B."/>
            <person name="Baker S."/>
            <person name="Barry K."/>
            <person name="Bills G."/>
            <person name="Bluhm B."/>
            <person name="Cannon C."/>
            <person name="Castanera R."/>
            <person name="Culley D."/>
            <person name="Daum C."/>
            <person name="Ezra D."/>
            <person name="Gonzalez J."/>
            <person name="Henrissat B."/>
            <person name="Kuo A."/>
            <person name="Liang C."/>
            <person name="Lipzen A."/>
            <person name="Lutzoni F."/>
            <person name="Magnuson J."/>
            <person name="Mondo S."/>
            <person name="Nolan M."/>
            <person name="Ohm R."/>
            <person name="Pangilinan J."/>
            <person name="Park H.-J."/>
            <person name="Ramirez L."/>
            <person name="Alfaro M."/>
            <person name="Sun H."/>
            <person name="Tritt A."/>
            <person name="Yoshinaga Y."/>
            <person name="Zwiers L.-H."/>
            <person name="Turgeon B."/>
            <person name="Goodwin S."/>
            <person name="Spatafora J."/>
            <person name="Crous P."/>
            <person name="Grigoriev I."/>
        </authorList>
    </citation>
    <scope>NUCLEOTIDE SEQUENCE [LARGE SCALE GENOMIC DNA]</scope>
    <source>
        <strain evidence="2">CBS 304.66</strain>
    </source>
</reference>
<sequence length="105" mass="12176">MFTSVKDRPFLLLPLPISDDAHQEIIRRVRTRYPHIKEVDLSTLKDAKLQLQSDTKRNVRSEATFQLDSVSLVSECVRVRTTPLLIPFLMLPFPTERQQDGKDEV</sequence>
<dbReference type="OrthoDB" id="3797694at2759"/>
<comment type="caution">
    <text evidence="1">The sequence shown here is derived from an EMBL/GenBank/DDBJ whole genome shotgun (WGS) entry which is preliminary data.</text>
</comment>
<name>A0A9P4N1M7_9PLEO</name>
<evidence type="ECO:0000313" key="2">
    <source>
        <dbReference type="Proteomes" id="UP000800093"/>
    </source>
</evidence>
<accession>A0A9P4N1M7</accession>
<organism evidence="1 2">
    <name type="scientific">Lojkania enalia</name>
    <dbReference type="NCBI Taxonomy" id="147567"/>
    <lineage>
        <taxon>Eukaryota</taxon>
        <taxon>Fungi</taxon>
        <taxon>Dikarya</taxon>
        <taxon>Ascomycota</taxon>
        <taxon>Pezizomycotina</taxon>
        <taxon>Dothideomycetes</taxon>
        <taxon>Pleosporomycetidae</taxon>
        <taxon>Pleosporales</taxon>
        <taxon>Pleosporales incertae sedis</taxon>
        <taxon>Lojkania</taxon>
    </lineage>
</organism>
<protein>
    <submittedName>
        <fullName evidence="1">Uncharacterized protein</fullName>
    </submittedName>
</protein>
<gene>
    <name evidence="1" type="ORF">CC78DRAFT_89785</name>
</gene>